<protein>
    <submittedName>
        <fullName evidence="1">Uncharacterized protein</fullName>
    </submittedName>
</protein>
<evidence type="ECO:0000313" key="1">
    <source>
        <dbReference type="EMBL" id="MDF8334779.1"/>
    </source>
</evidence>
<dbReference type="RefSeq" id="WP_277279552.1">
    <property type="nucleotide sequence ID" value="NZ_JAROCY010000016.1"/>
</dbReference>
<dbReference type="Proteomes" id="UP001222770">
    <property type="component" value="Unassembled WGS sequence"/>
</dbReference>
<organism evidence="1 2">
    <name type="scientific">Novosphingobium cyanobacteriorum</name>
    <dbReference type="NCBI Taxonomy" id="3024215"/>
    <lineage>
        <taxon>Bacteria</taxon>
        <taxon>Pseudomonadati</taxon>
        <taxon>Pseudomonadota</taxon>
        <taxon>Alphaproteobacteria</taxon>
        <taxon>Sphingomonadales</taxon>
        <taxon>Sphingomonadaceae</taxon>
        <taxon>Novosphingobium</taxon>
    </lineage>
</organism>
<name>A0ABT6CLI5_9SPHN</name>
<proteinExistence type="predicted"/>
<keyword evidence="2" id="KW-1185">Reference proteome</keyword>
<dbReference type="EMBL" id="JAROCY010000016">
    <property type="protein sequence ID" value="MDF8334779.1"/>
    <property type="molecule type" value="Genomic_DNA"/>
</dbReference>
<evidence type="ECO:0000313" key="2">
    <source>
        <dbReference type="Proteomes" id="UP001222770"/>
    </source>
</evidence>
<sequence length="93" mass="10643">MMMLKSPTFMDDYFVDQNIDTVFFSLNEGLKVVRKKLGEERYAALVSLSDRMRAHFEADPEDKTEDGLAGRALIHEMEDLLTKRKAKTANDEG</sequence>
<reference evidence="1 2" key="1">
    <citation type="submission" date="2023-03" db="EMBL/GenBank/DDBJ databases">
        <title>Novosphingobium cyanobacteriorum sp. nov., isolated from a eutrophic reservoir during the Microcystis bloom period.</title>
        <authorList>
            <person name="Kang M."/>
            <person name="Le V."/>
            <person name="Ko S.-R."/>
            <person name="Lee S.-A."/>
            <person name="Ahn C.-Y."/>
        </authorList>
    </citation>
    <scope>NUCLEOTIDE SEQUENCE [LARGE SCALE GENOMIC DNA]</scope>
    <source>
        <strain evidence="1 2">HBC54</strain>
    </source>
</reference>
<accession>A0ABT6CLI5</accession>
<comment type="caution">
    <text evidence="1">The sequence shown here is derived from an EMBL/GenBank/DDBJ whole genome shotgun (WGS) entry which is preliminary data.</text>
</comment>
<gene>
    <name evidence="1" type="ORF">POM99_16335</name>
</gene>